<evidence type="ECO:0000313" key="2">
    <source>
        <dbReference type="Proteomes" id="UP000028194"/>
    </source>
</evidence>
<protein>
    <submittedName>
        <fullName evidence="1">Uncharacterized protein</fullName>
    </submittedName>
</protein>
<sequence length="125" mass="13791">MTRKKVLLIGIDPKLVDFSKSTTGWDAKKVQAAGQDADKRLKELGYEVQGCLVDLGETAESVVSNTLSRQTFDCILIGAGIRALPQHTHMFEKIINIIHQKAPPSAKICFNTNPSDTVEAVLRWI</sequence>
<keyword evidence="2" id="KW-1185">Reference proteome</keyword>
<name>A0A075MU59_9ARCH</name>
<evidence type="ECO:0000313" key="1">
    <source>
        <dbReference type="EMBL" id="AIF84252.1"/>
    </source>
</evidence>
<proteinExistence type="predicted"/>
<organism evidence="1 2">
    <name type="scientific">Candidatus Nitrososphaera evergladensis SR1</name>
    <dbReference type="NCBI Taxonomy" id="1459636"/>
    <lineage>
        <taxon>Archaea</taxon>
        <taxon>Nitrososphaerota</taxon>
        <taxon>Nitrososphaeria</taxon>
        <taxon>Nitrososphaerales</taxon>
        <taxon>Nitrososphaeraceae</taxon>
        <taxon>Nitrososphaera</taxon>
    </lineage>
</organism>
<accession>A0A075MU59</accession>
<dbReference type="HOGENOM" id="CLU_155849_0_0_2"/>
<dbReference type="STRING" id="1459636.NTE_02198"/>
<dbReference type="EMBL" id="CP007174">
    <property type="protein sequence ID" value="AIF84252.1"/>
    <property type="molecule type" value="Genomic_DNA"/>
</dbReference>
<gene>
    <name evidence="1" type="ORF">NTE_02198</name>
</gene>
<dbReference type="AlphaFoldDB" id="A0A075MU59"/>
<reference evidence="1 2" key="1">
    <citation type="journal article" date="2014" name="PLoS ONE">
        <title>Genome Sequence of Candidatus Nitrososphaera evergladensis from Group I.1b Enriched from Everglades Soil Reveals Novel Genomic Features of the Ammonia-Oxidizing Archaea.</title>
        <authorList>
            <person name="Zhalnina K.V."/>
            <person name="Dias R."/>
            <person name="Leonard M.T."/>
            <person name="Dorr de Quadros P."/>
            <person name="Camargo F.A."/>
            <person name="Drew J.C."/>
            <person name="Farmerie W.G."/>
            <person name="Daroub S.H."/>
            <person name="Triplett E.W."/>
        </authorList>
    </citation>
    <scope>NUCLEOTIDE SEQUENCE [LARGE SCALE GENOMIC DNA]</scope>
    <source>
        <strain evidence="1 2">SR1</strain>
    </source>
</reference>
<dbReference type="Proteomes" id="UP000028194">
    <property type="component" value="Chromosome"/>
</dbReference>
<dbReference type="KEGG" id="nev:NTE_02198"/>